<evidence type="ECO:0000259" key="3">
    <source>
        <dbReference type="Pfam" id="PF13360"/>
    </source>
</evidence>
<accession>A0ABT9WBL4</accession>
<sequence length="432" mass="49355">MKKRLLTAALILTLLSACGTSTTDENTAMNEETSSEQTNSTATNTEQVDNENSDASTEPVISATLSEAEDIPIQEYNTSLWGSLTEHQDEMNGRVYEENGLFYMKPLTRVNTAFDSTTGEYTWEHDFRPGTIVNPNFNVDDQLIYLTTREITGLQKSDGKQMFSIDIPEYELMSDLHLTNNYYVIAQQPKGADAKDYKLYAYDRQTNKLAHEQELSLNTTVVLYQFASHGDLLYYVDNDNILTAIDLASGEQVWTQQVPQLRLVHPLVREDHVYVFDYDHTIYSFDATTGEQQLELETEGSTIGVNIANPIVTDNRAYILSEEEAFYLLSYDTETGQERWRLDTSGYHVFGMYLMGGTLFALADDLEEESDDPMTYIIKVDPESGEIQEKIKLEQKISKGPRSSREAVLTYVDNDRIYMKYKYNMYYISKDI</sequence>
<keyword evidence="5" id="KW-1185">Reference proteome</keyword>
<keyword evidence="2" id="KW-0732">Signal</keyword>
<dbReference type="SMART" id="SM00564">
    <property type="entry name" value="PQQ"/>
    <property type="match status" value="4"/>
</dbReference>
<feature type="signal peptide" evidence="2">
    <location>
        <begin position="1"/>
        <end position="23"/>
    </location>
</feature>
<dbReference type="InterPro" id="IPR011047">
    <property type="entry name" value="Quinoprotein_ADH-like_sf"/>
</dbReference>
<dbReference type="SUPFAM" id="SSF50998">
    <property type="entry name" value="Quinoprotein alcohol dehydrogenase-like"/>
    <property type="match status" value="1"/>
</dbReference>
<dbReference type="PANTHER" id="PTHR34512:SF30">
    <property type="entry name" value="OUTER MEMBRANE PROTEIN ASSEMBLY FACTOR BAMB"/>
    <property type="match status" value="1"/>
</dbReference>
<dbReference type="RefSeq" id="WP_307215271.1">
    <property type="nucleotide sequence ID" value="NZ_JAUSTI010000004.1"/>
</dbReference>
<comment type="caution">
    <text evidence="4">The sequence shown here is derived from an EMBL/GenBank/DDBJ whole genome shotgun (WGS) entry which is preliminary data.</text>
</comment>
<reference evidence="4 5" key="1">
    <citation type="submission" date="2023-07" db="EMBL/GenBank/DDBJ databases">
        <title>Sorghum-associated microbial communities from plants grown in Nebraska, USA.</title>
        <authorList>
            <person name="Schachtman D."/>
        </authorList>
    </citation>
    <scope>NUCLEOTIDE SEQUENCE [LARGE SCALE GENOMIC DNA]</scope>
    <source>
        <strain evidence="4 5">DS1314</strain>
    </source>
</reference>
<evidence type="ECO:0000256" key="1">
    <source>
        <dbReference type="SAM" id="MobiDB-lite"/>
    </source>
</evidence>
<dbReference type="InterPro" id="IPR018391">
    <property type="entry name" value="PQQ_b-propeller_rpt"/>
</dbReference>
<dbReference type="Gene3D" id="2.130.10.10">
    <property type="entry name" value="YVTN repeat-like/Quinoprotein amine dehydrogenase"/>
    <property type="match status" value="1"/>
</dbReference>
<evidence type="ECO:0000256" key="2">
    <source>
        <dbReference type="SAM" id="SignalP"/>
    </source>
</evidence>
<dbReference type="PROSITE" id="PS51257">
    <property type="entry name" value="PROKAR_LIPOPROTEIN"/>
    <property type="match status" value="1"/>
</dbReference>
<dbReference type="InterPro" id="IPR002372">
    <property type="entry name" value="PQQ_rpt_dom"/>
</dbReference>
<protein>
    <submittedName>
        <fullName evidence="4">Outer membrane protein assembly factor BamB</fullName>
    </submittedName>
</protein>
<dbReference type="InterPro" id="IPR015943">
    <property type="entry name" value="WD40/YVTN_repeat-like_dom_sf"/>
</dbReference>
<feature type="chain" id="PRO_5046628008" evidence="2">
    <location>
        <begin position="24"/>
        <end position="432"/>
    </location>
</feature>
<evidence type="ECO:0000313" key="4">
    <source>
        <dbReference type="EMBL" id="MDQ0170611.1"/>
    </source>
</evidence>
<evidence type="ECO:0000313" key="5">
    <source>
        <dbReference type="Proteomes" id="UP001233836"/>
    </source>
</evidence>
<name>A0ABT9WBL4_9BACL</name>
<feature type="domain" description="Pyrrolo-quinoline quinone repeat" evidence="3">
    <location>
        <begin position="226"/>
        <end position="344"/>
    </location>
</feature>
<dbReference type="Proteomes" id="UP001233836">
    <property type="component" value="Unassembled WGS sequence"/>
</dbReference>
<dbReference type="EMBL" id="JAUSTI010000004">
    <property type="protein sequence ID" value="MDQ0170611.1"/>
    <property type="molecule type" value="Genomic_DNA"/>
</dbReference>
<gene>
    <name evidence="4" type="ORF">J2T19_002053</name>
</gene>
<dbReference type="Pfam" id="PF13360">
    <property type="entry name" value="PQQ_2"/>
    <property type="match status" value="1"/>
</dbReference>
<feature type="region of interest" description="Disordered" evidence="1">
    <location>
        <begin position="21"/>
        <end position="57"/>
    </location>
</feature>
<dbReference type="PANTHER" id="PTHR34512">
    <property type="entry name" value="CELL SURFACE PROTEIN"/>
    <property type="match status" value="1"/>
</dbReference>
<feature type="compositionally biased region" description="Polar residues" evidence="1">
    <location>
        <begin position="21"/>
        <end position="47"/>
    </location>
</feature>
<organism evidence="4 5">
    <name type="scientific">Paenibacillus tundrae</name>
    <dbReference type="NCBI Taxonomy" id="528187"/>
    <lineage>
        <taxon>Bacteria</taxon>
        <taxon>Bacillati</taxon>
        <taxon>Bacillota</taxon>
        <taxon>Bacilli</taxon>
        <taxon>Bacillales</taxon>
        <taxon>Paenibacillaceae</taxon>
        <taxon>Paenibacillus</taxon>
    </lineage>
</organism>
<proteinExistence type="predicted"/>